<dbReference type="AlphaFoldDB" id="A0A0D1ZTJ8"/>
<dbReference type="VEuPathDB" id="FungiDB:PV07_03057"/>
<accession>A0A0D1ZTJ8</accession>
<dbReference type="RefSeq" id="XP_016251622.1">
    <property type="nucleotide sequence ID" value="XM_016389720.1"/>
</dbReference>
<gene>
    <name evidence="2" type="ORF">PV07_03057</name>
</gene>
<reference evidence="2 3" key="1">
    <citation type="submission" date="2015-01" db="EMBL/GenBank/DDBJ databases">
        <title>The Genome Sequence of Cladophialophora immunda CBS83496.</title>
        <authorList>
            <consortium name="The Broad Institute Genomics Platform"/>
            <person name="Cuomo C."/>
            <person name="de Hoog S."/>
            <person name="Gorbushina A."/>
            <person name="Stielow B."/>
            <person name="Teixiera M."/>
            <person name="Abouelleil A."/>
            <person name="Chapman S.B."/>
            <person name="Priest M."/>
            <person name="Young S.K."/>
            <person name="Wortman J."/>
            <person name="Nusbaum C."/>
            <person name="Birren B."/>
        </authorList>
    </citation>
    <scope>NUCLEOTIDE SEQUENCE [LARGE SCALE GENOMIC DNA]</scope>
    <source>
        <strain evidence="2 3">CBS 83496</strain>
    </source>
</reference>
<feature type="region of interest" description="Disordered" evidence="1">
    <location>
        <begin position="100"/>
        <end position="127"/>
    </location>
</feature>
<dbReference type="GeneID" id="27342251"/>
<dbReference type="HOGENOM" id="CLU_1970298_0_0_1"/>
<proteinExistence type="predicted"/>
<organism evidence="2 3">
    <name type="scientific">Cladophialophora immunda</name>
    <dbReference type="NCBI Taxonomy" id="569365"/>
    <lineage>
        <taxon>Eukaryota</taxon>
        <taxon>Fungi</taxon>
        <taxon>Dikarya</taxon>
        <taxon>Ascomycota</taxon>
        <taxon>Pezizomycotina</taxon>
        <taxon>Eurotiomycetes</taxon>
        <taxon>Chaetothyriomycetidae</taxon>
        <taxon>Chaetothyriales</taxon>
        <taxon>Herpotrichiellaceae</taxon>
        <taxon>Cladophialophora</taxon>
    </lineage>
</organism>
<evidence type="ECO:0000256" key="1">
    <source>
        <dbReference type="SAM" id="MobiDB-lite"/>
    </source>
</evidence>
<keyword evidence="3" id="KW-1185">Reference proteome</keyword>
<name>A0A0D1ZTJ8_9EURO</name>
<dbReference type="Proteomes" id="UP000054466">
    <property type="component" value="Unassembled WGS sequence"/>
</dbReference>
<evidence type="ECO:0000313" key="2">
    <source>
        <dbReference type="EMBL" id="KIW31406.1"/>
    </source>
</evidence>
<evidence type="ECO:0000313" key="3">
    <source>
        <dbReference type="Proteomes" id="UP000054466"/>
    </source>
</evidence>
<dbReference type="EMBL" id="KN847041">
    <property type="protein sequence ID" value="KIW31406.1"/>
    <property type="molecule type" value="Genomic_DNA"/>
</dbReference>
<sequence length="127" mass="15074">MWTWASCCRNSLCGIWQLLADSASHWWWLLGGWWGDRRWVTCNDEQSTRDGVLYEVQRWEYRKPSGRLSFGELWRLWYLYSCTEYLGLLRPQGIFRLPFGTRAPKESRGRASQWYLGQRSPDTNGSA</sequence>
<protein>
    <submittedName>
        <fullName evidence="2">Uncharacterized protein</fullName>
    </submittedName>
</protein>